<name>A0ABN2PHM3_9ACTN</name>
<evidence type="ECO:0000313" key="2">
    <source>
        <dbReference type="EMBL" id="GAA1919588.1"/>
    </source>
</evidence>
<proteinExistence type="predicted"/>
<dbReference type="EMBL" id="BAAAMJ010000030">
    <property type="protein sequence ID" value="GAA1919588.1"/>
    <property type="molecule type" value="Genomic_DNA"/>
</dbReference>
<feature type="region of interest" description="Disordered" evidence="1">
    <location>
        <begin position="1"/>
        <end position="23"/>
    </location>
</feature>
<protein>
    <submittedName>
        <fullName evidence="2">Uncharacterized protein</fullName>
    </submittedName>
</protein>
<keyword evidence="3" id="KW-1185">Reference proteome</keyword>
<evidence type="ECO:0000313" key="3">
    <source>
        <dbReference type="Proteomes" id="UP001501303"/>
    </source>
</evidence>
<organism evidence="2 3">
    <name type="scientific">Streptomyces sodiiphilus</name>
    <dbReference type="NCBI Taxonomy" id="226217"/>
    <lineage>
        <taxon>Bacteria</taxon>
        <taxon>Bacillati</taxon>
        <taxon>Actinomycetota</taxon>
        <taxon>Actinomycetes</taxon>
        <taxon>Kitasatosporales</taxon>
        <taxon>Streptomycetaceae</taxon>
        <taxon>Streptomyces</taxon>
    </lineage>
</organism>
<sequence length="103" mass="10857">MGGGQDLLPLEGADPPASSDAEGLTVQVGHGDCDADFGVWVKETEDLVILGGWSVPDPEAEVCNDMLVIDPVEVELDAELGGRVVVDAVHGTDLFEERFPPLD</sequence>
<evidence type="ECO:0000256" key="1">
    <source>
        <dbReference type="SAM" id="MobiDB-lite"/>
    </source>
</evidence>
<accession>A0ABN2PHM3</accession>
<reference evidence="2 3" key="1">
    <citation type="journal article" date="2019" name="Int. J. Syst. Evol. Microbiol.">
        <title>The Global Catalogue of Microorganisms (GCM) 10K type strain sequencing project: providing services to taxonomists for standard genome sequencing and annotation.</title>
        <authorList>
            <consortium name="The Broad Institute Genomics Platform"/>
            <consortium name="The Broad Institute Genome Sequencing Center for Infectious Disease"/>
            <person name="Wu L."/>
            <person name="Ma J."/>
        </authorList>
    </citation>
    <scope>NUCLEOTIDE SEQUENCE [LARGE SCALE GENOMIC DNA]</scope>
    <source>
        <strain evidence="2 3">JCM 13581</strain>
    </source>
</reference>
<gene>
    <name evidence="2" type="ORF">GCM10009716_30380</name>
</gene>
<dbReference type="Proteomes" id="UP001501303">
    <property type="component" value="Unassembled WGS sequence"/>
</dbReference>
<comment type="caution">
    <text evidence="2">The sequence shown here is derived from an EMBL/GenBank/DDBJ whole genome shotgun (WGS) entry which is preliminary data.</text>
</comment>